<reference evidence="3" key="3">
    <citation type="submission" date="2019-10" db="EMBL/GenBank/DDBJ databases">
        <authorList>
            <consortium name="NCBI Pathogen Detection Project"/>
        </authorList>
    </citation>
    <scope>NUCLEOTIDE SEQUENCE</scope>
    <source>
        <strain evidence="3">Salmonella enterica</strain>
    </source>
</reference>
<accession>A0A5I0JF75</accession>
<name>A0A5I0JF75_SALET</name>
<organism evidence="3">
    <name type="scientific">Salmonella enterica subsp. enterica serovar Mikawasima</name>
    <dbReference type="NCBI Taxonomy" id="149388"/>
    <lineage>
        <taxon>Bacteria</taxon>
        <taxon>Pseudomonadati</taxon>
        <taxon>Pseudomonadota</taxon>
        <taxon>Gammaproteobacteria</taxon>
        <taxon>Enterobacterales</taxon>
        <taxon>Enterobacteriaceae</taxon>
        <taxon>Salmonella</taxon>
    </lineage>
</organism>
<evidence type="ECO:0000313" key="2">
    <source>
        <dbReference type="EMBL" id="ECA0917521.1"/>
    </source>
</evidence>
<reference evidence="2" key="2">
    <citation type="submission" date="2018-12" db="EMBL/GenBank/DDBJ databases">
        <authorList>
            <person name="Ashton P.M."/>
            <person name="Dallman T."/>
            <person name="Nair S."/>
            <person name="De Pinna E."/>
            <person name="Peters T."/>
            <person name="Grant K."/>
        </authorList>
    </citation>
    <scope>NUCLEOTIDE SEQUENCE</scope>
    <source>
        <strain evidence="1">627415</strain>
        <strain evidence="2">644161</strain>
    </source>
</reference>
<reference evidence="3" key="1">
    <citation type="journal article" date="2018" name="Genome Biol.">
        <title>SKESA: strategic k-mer extension for scrupulous assemblies.</title>
        <authorList>
            <person name="Souvorov A."/>
            <person name="Agarwala R."/>
            <person name="Lipman D.J."/>
        </authorList>
    </citation>
    <scope>NUCLEOTIDE SEQUENCE</scope>
    <source>
        <strain evidence="3">Salmonella enterica</strain>
    </source>
</reference>
<evidence type="ECO:0000313" key="1">
    <source>
        <dbReference type="EMBL" id="EBZ5486512.1"/>
    </source>
</evidence>
<sequence>MSEKLTDKFNASLGGYVPASPGWYLREQNSAGENVYHPVMAWRECAGTGLLSDGVLVPVLPCGMTGKASSEIGGDVMFVFHEWLSPNGDGTFRDRNF</sequence>
<dbReference type="EMBL" id="AAHTGA010000012">
    <property type="protein sequence ID" value="ECA0917521.1"/>
    <property type="molecule type" value="Genomic_DNA"/>
</dbReference>
<dbReference type="Proteomes" id="UP000839927">
    <property type="component" value="Unassembled WGS sequence"/>
</dbReference>
<dbReference type="AlphaFoldDB" id="A0A5I0JF75"/>
<gene>
    <name evidence="1" type="ORF">ECD07_17690</name>
    <name evidence="2" type="ORF">EIW74_15700</name>
    <name evidence="3" type="ORF">GB147_21030</name>
</gene>
<evidence type="ECO:0000313" key="3">
    <source>
        <dbReference type="EMBL" id="HAB5516866.1"/>
    </source>
</evidence>
<proteinExistence type="predicted"/>
<protein>
    <submittedName>
        <fullName evidence="3">Uncharacterized protein</fullName>
    </submittedName>
</protein>
<dbReference type="EMBL" id="AAHRMF010000015">
    <property type="protein sequence ID" value="EBZ5486512.1"/>
    <property type="molecule type" value="Genomic_DNA"/>
</dbReference>
<dbReference type="EMBL" id="DAAHBQ010000124">
    <property type="protein sequence ID" value="HAB5516866.1"/>
    <property type="molecule type" value="Genomic_DNA"/>
</dbReference>
<comment type="caution">
    <text evidence="3">The sequence shown here is derived from an EMBL/GenBank/DDBJ whole genome shotgun (WGS) entry which is preliminary data.</text>
</comment>